<dbReference type="RefSeq" id="WP_206559705.1">
    <property type="nucleotide sequence ID" value="NZ_JAFKCZ010000004.1"/>
</dbReference>
<dbReference type="CDD" id="cd05154">
    <property type="entry name" value="ACAD10_11_N-like"/>
    <property type="match status" value="1"/>
</dbReference>
<keyword evidence="3" id="KW-1185">Reference proteome</keyword>
<protein>
    <submittedName>
        <fullName evidence="2">Phosphotransferase family protein</fullName>
    </submittedName>
</protein>
<dbReference type="Gene3D" id="3.30.200.20">
    <property type="entry name" value="Phosphorylase Kinase, domain 1"/>
    <property type="match status" value="1"/>
</dbReference>
<dbReference type="InterPro" id="IPR052898">
    <property type="entry name" value="ACAD10-like"/>
</dbReference>
<evidence type="ECO:0000313" key="3">
    <source>
        <dbReference type="Proteomes" id="UP000664303"/>
    </source>
</evidence>
<dbReference type="PANTHER" id="PTHR47829">
    <property type="entry name" value="HYDROLASE, PUTATIVE (AFU_ORTHOLOGUE AFUA_1G12880)-RELATED"/>
    <property type="match status" value="1"/>
</dbReference>
<evidence type="ECO:0000313" key="2">
    <source>
        <dbReference type="EMBL" id="MBN7796266.1"/>
    </source>
</evidence>
<dbReference type="AlphaFoldDB" id="A0A939DDN8"/>
<accession>A0A939DDN8</accession>
<dbReference type="InterPro" id="IPR011009">
    <property type="entry name" value="Kinase-like_dom_sf"/>
</dbReference>
<sequence>MSTQQLDISRLADYLREHVPGFSGELTAEKFAGGQSNPTFKLTAGGTSYVLRRKPPGELLPSAHAVDREYRVITALGGTDVPVPRTYALCEDESVIGSMFYVMEYMDGRILWDPLLPEARDNDERAAYYDAMNRTMAALHNVDVDAVGLSDYGKPGNYFERQVGRWTKQYRASEMERIEAMETLIDWLPANMPADDGTVSLVHGDYRLDNMMFHPDKPEVIALLDWELSTLGHPLADLANQCMAWMLPRDSSMKGLAGVDRKAMGIPTDEEYIARYCERTGRSGIDNWNFYLAFSLFRLAAIVQGIRKRAEIGTASSAEADSRGNLVHPLSAMAVELID</sequence>
<gene>
    <name evidence="2" type="ORF">JYP50_06680</name>
</gene>
<dbReference type="SUPFAM" id="SSF56112">
    <property type="entry name" value="Protein kinase-like (PK-like)"/>
    <property type="match status" value="1"/>
</dbReference>
<proteinExistence type="predicted"/>
<dbReference type="InterPro" id="IPR002575">
    <property type="entry name" value="Aminoglycoside_PTrfase"/>
</dbReference>
<reference evidence="2" key="1">
    <citation type="submission" date="2021-02" db="EMBL/GenBank/DDBJ databases">
        <title>PHA producing bacteria isolated from coastal sediment in Guangdong, Shenzhen.</title>
        <authorList>
            <person name="Zheng W."/>
            <person name="Yu S."/>
            <person name="Huang Y."/>
        </authorList>
    </citation>
    <scope>NUCLEOTIDE SEQUENCE</scope>
    <source>
        <strain evidence="2">TN14-10</strain>
    </source>
</reference>
<dbReference type="Proteomes" id="UP000664303">
    <property type="component" value="Unassembled WGS sequence"/>
</dbReference>
<dbReference type="PANTHER" id="PTHR47829:SF3">
    <property type="entry name" value="AMINOGLYCOSIDE PHOSPHOTRANSFERASE DOMAIN-CONTAINING PROTEIN"/>
    <property type="match status" value="1"/>
</dbReference>
<organism evidence="2 3">
    <name type="scientific">Parahaliea mediterranea</name>
    <dbReference type="NCBI Taxonomy" id="651086"/>
    <lineage>
        <taxon>Bacteria</taxon>
        <taxon>Pseudomonadati</taxon>
        <taxon>Pseudomonadota</taxon>
        <taxon>Gammaproteobacteria</taxon>
        <taxon>Cellvibrionales</taxon>
        <taxon>Halieaceae</taxon>
        <taxon>Parahaliea</taxon>
    </lineage>
</organism>
<dbReference type="Gene3D" id="3.90.1200.10">
    <property type="match status" value="1"/>
</dbReference>
<evidence type="ECO:0000259" key="1">
    <source>
        <dbReference type="Pfam" id="PF01636"/>
    </source>
</evidence>
<name>A0A939DDN8_9GAMM</name>
<dbReference type="EMBL" id="JAFKCZ010000004">
    <property type="protein sequence ID" value="MBN7796266.1"/>
    <property type="molecule type" value="Genomic_DNA"/>
</dbReference>
<dbReference type="Pfam" id="PF01636">
    <property type="entry name" value="APH"/>
    <property type="match status" value="1"/>
</dbReference>
<dbReference type="InterPro" id="IPR041726">
    <property type="entry name" value="ACAD10_11_N"/>
</dbReference>
<feature type="domain" description="Aminoglycoside phosphotransferase" evidence="1">
    <location>
        <begin position="28"/>
        <end position="251"/>
    </location>
</feature>
<comment type="caution">
    <text evidence="2">The sequence shown here is derived from an EMBL/GenBank/DDBJ whole genome shotgun (WGS) entry which is preliminary data.</text>
</comment>